<gene>
    <name evidence="1" type="ORF">BDN72DRAFT_838524</name>
</gene>
<dbReference type="EMBL" id="ML208307">
    <property type="protein sequence ID" value="TFK70839.1"/>
    <property type="molecule type" value="Genomic_DNA"/>
</dbReference>
<protein>
    <submittedName>
        <fullName evidence="1">Uncharacterized protein</fullName>
    </submittedName>
</protein>
<evidence type="ECO:0000313" key="1">
    <source>
        <dbReference type="EMBL" id="TFK70839.1"/>
    </source>
</evidence>
<sequence>MYLHVPPLESHCDHYLVFLSRRAPFPVRTDLPPSDTTQVYPHSKENSSFNPFEFPGVFYHYSRSFLEFKIRSSK</sequence>
<dbReference type="Proteomes" id="UP000308600">
    <property type="component" value="Unassembled WGS sequence"/>
</dbReference>
<keyword evidence="2" id="KW-1185">Reference proteome</keyword>
<evidence type="ECO:0000313" key="2">
    <source>
        <dbReference type="Proteomes" id="UP000308600"/>
    </source>
</evidence>
<name>A0ACD3AYT3_9AGAR</name>
<proteinExistence type="predicted"/>
<organism evidence="1 2">
    <name type="scientific">Pluteus cervinus</name>
    <dbReference type="NCBI Taxonomy" id="181527"/>
    <lineage>
        <taxon>Eukaryota</taxon>
        <taxon>Fungi</taxon>
        <taxon>Dikarya</taxon>
        <taxon>Basidiomycota</taxon>
        <taxon>Agaricomycotina</taxon>
        <taxon>Agaricomycetes</taxon>
        <taxon>Agaricomycetidae</taxon>
        <taxon>Agaricales</taxon>
        <taxon>Pluteineae</taxon>
        <taxon>Pluteaceae</taxon>
        <taxon>Pluteus</taxon>
    </lineage>
</organism>
<accession>A0ACD3AYT3</accession>
<reference evidence="1 2" key="1">
    <citation type="journal article" date="2019" name="Nat. Ecol. Evol.">
        <title>Megaphylogeny resolves global patterns of mushroom evolution.</title>
        <authorList>
            <person name="Varga T."/>
            <person name="Krizsan K."/>
            <person name="Foldi C."/>
            <person name="Dima B."/>
            <person name="Sanchez-Garcia M."/>
            <person name="Sanchez-Ramirez S."/>
            <person name="Szollosi G.J."/>
            <person name="Szarkandi J.G."/>
            <person name="Papp V."/>
            <person name="Albert L."/>
            <person name="Andreopoulos W."/>
            <person name="Angelini C."/>
            <person name="Antonin V."/>
            <person name="Barry K.W."/>
            <person name="Bougher N.L."/>
            <person name="Buchanan P."/>
            <person name="Buyck B."/>
            <person name="Bense V."/>
            <person name="Catcheside P."/>
            <person name="Chovatia M."/>
            <person name="Cooper J."/>
            <person name="Damon W."/>
            <person name="Desjardin D."/>
            <person name="Finy P."/>
            <person name="Geml J."/>
            <person name="Haridas S."/>
            <person name="Hughes K."/>
            <person name="Justo A."/>
            <person name="Karasinski D."/>
            <person name="Kautmanova I."/>
            <person name="Kiss B."/>
            <person name="Kocsube S."/>
            <person name="Kotiranta H."/>
            <person name="LaButti K.M."/>
            <person name="Lechner B.E."/>
            <person name="Liimatainen K."/>
            <person name="Lipzen A."/>
            <person name="Lukacs Z."/>
            <person name="Mihaltcheva S."/>
            <person name="Morgado L.N."/>
            <person name="Niskanen T."/>
            <person name="Noordeloos M.E."/>
            <person name="Ohm R.A."/>
            <person name="Ortiz-Santana B."/>
            <person name="Ovrebo C."/>
            <person name="Racz N."/>
            <person name="Riley R."/>
            <person name="Savchenko A."/>
            <person name="Shiryaev A."/>
            <person name="Soop K."/>
            <person name="Spirin V."/>
            <person name="Szebenyi C."/>
            <person name="Tomsovsky M."/>
            <person name="Tulloss R.E."/>
            <person name="Uehling J."/>
            <person name="Grigoriev I.V."/>
            <person name="Vagvolgyi C."/>
            <person name="Papp T."/>
            <person name="Martin F.M."/>
            <person name="Miettinen O."/>
            <person name="Hibbett D.S."/>
            <person name="Nagy L.G."/>
        </authorList>
    </citation>
    <scope>NUCLEOTIDE SEQUENCE [LARGE SCALE GENOMIC DNA]</scope>
    <source>
        <strain evidence="1 2">NL-1719</strain>
    </source>
</reference>